<organism evidence="2 3">
    <name type="scientific">Pseudomonas putida</name>
    <name type="common">Arthrobacter siderocapsulatus</name>
    <dbReference type="NCBI Taxonomy" id="303"/>
    <lineage>
        <taxon>Bacteria</taxon>
        <taxon>Pseudomonadati</taxon>
        <taxon>Pseudomonadota</taxon>
        <taxon>Gammaproteobacteria</taxon>
        <taxon>Pseudomonadales</taxon>
        <taxon>Pseudomonadaceae</taxon>
        <taxon>Pseudomonas</taxon>
    </lineage>
</organism>
<dbReference type="Proteomes" id="UP000542695">
    <property type="component" value="Unassembled WGS sequence"/>
</dbReference>
<feature type="compositionally biased region" description="Polar residues" evidence="1">
    <location>
        <begin position="241"/>
        <end position="252"/>
    </location>
</feature>
<accession>A0A7Y8D4I7</accession>
<protein>
    <recommendedName>
        <fullName evidence="4">Helix-turn-helix domain-containing protein</fullName>
    </recommendedName>
</protein>
<name>A0A7Y8D4I7_PSEPU</name>
<feature type="compositionally biased region" description="Polar residues" evidence="1">
    <location>
        <begin position="271"/>
        <end position="291"/>
    </location>
</feature>
<dbReference type="InterPro" id="IPR047749">
    <property type="entry name" value="STY4528-like"/>
</dbReference>
<dbReference type="RefSeq" id="WP_177010831.1">
    <property type="nucleotide sequence ID" value="NZ_JACARV010000063.1"/>
</dbReference>
<evidence type="ECO:0000256" key="1">
    <source>
        <dbReference type="SAM" id="MobiDB-lite"/>
    </source>
</evidence>
<sequence>MKLARFPISALLDSASGQLEAHVQKKRAEDTAPTAAPATPYSGIIFSGNPHETVPRKLLLDNRLTPLERNCWQVFRLLVNEDGITAFPTYDQLRPYLGMNPGKHASRETVAKALTVLRLTRWLSLGRTVRNEINGQVQGNVYLLHDEPVTPAEALEFDKDYMTLLMHSMEHQNKAIKDIAAITWREFTSDPDVGRRLPSRIDTISDRLNAQTWAVETKQNALPAPEFGIRTQQDLAPEGLSSESELSANSGKQGDLPLSSESELSLKPLSTPSVRNPNSASTYTNTDKSVSKSFVQPRESAGVNWLLALDLLKPEDRVKAREIMGPVPEHVREAVINQWKHRCTTGSVAKPLAYLTTLAGKAIRGDFNAEWNPSAPAATAPQTPPPARTVARAAQFPTQKPAPTATAMQTANSALTSLQALLDPRRREESTDE</sequence>
<reference evidence="2 3" key="1">
    <citation type="submission" date="2020-04" db="EMBL/GenBank/DDBJ databases">
        <title>Molecular characterization of pseudomonads from Agaricus bisporus reveal novel blotch 2 pathogens in Western Europe.</title>
        <authorList>
            <person name="Taparia T."/>
            <person name="Krijger M."/>
            <person name="Haynes E."/>
            <person name="Elpinstone J.G."/>
            <person name="Noble R."/>
            <person name="Van Der Wolf J."/>
        </authorList>
    </citation>
    <scope>NUCLEOTIDE SEQUENCE [LARGE SCALE GENOMIC DNA]</scope>
    <source>
        <strain evidence="2 3">P7765</strain>
    </source>
</reference>
<feature type="region of interest" description="Disordered" evidence="1">
    <location>
        <begin position="237"/>
        <end position="291"/>
    </location>
</feature>
<comment type="caution">
    <text evidence="2">The sequence shown here is derived from an EMBL/GenBank/DDBJ whole genome shotgun (WGS) entry which is preliminary data.</text>
</comment>
<gene>
    <name evidence="2" type="ORF">HX798_19910</name>
</gene>
<evidence type="ECO:0000313" key="3">
    <source>
        <dbReference type="Proteomes" id="UP000542695"/>
    </source>
</evidence>
<proteinExistence type="predicted"/>
<feature type="compositionally biased region" description="Low complexity" evidence="1">
    <location>
        <begin position="256"/>
        <end position="270"/>
    </location>
</feature>
<dbReference type="NCBIfam" id="NF040582">
    <property type="entry name" value="STY4528_fam"/>
    <property type="match status" value="1"/>
</dbReference>
<evidence type="ECO:0008006" key="4">
    <source>
        <dbReference type="Google" id="ProtNLM"/>
    </source>
</evidence>
<dbReference type="EMBL" id="JACARV010000063">
    <property type="protein sequence ID" value="NWC82533.1"/>
    <property type="molecule type" value="Genomic_DNA"/>
</dbReference>
<dbReference type="AlphaFoldDB" id="A0A7Y8D4I7"/>
<evidence type="ECO:0000313" key="2">
    <source>
        <dbReference type="EMBL" id="NWC82533.1"/>
    </source>
</evidence>